<dbReference type="Gene3D" id="3.40.50.10330">
    <property type="entry name" value="Probable inorganic polyphosphate/atp-NAD kinase, domain 1"/>
    <property type="match status" value="1"/>
</dbReference>
<organism evidence="6 7">
    <name type="scientific">Brumimicrobium salinarum</name>
    <dbReference type="NCBI Taxonomy" id="2058658"/>
    <lineage>
        <taxon>Bacteria</taxon>
        <taxon>Pseudomonadati</taxon>
        <taxon>Bacteroidota</taxon>
        <taxon>Flavobacteriia</taxon>
        <taxon>Flavobacteriales</taxon>
        <taxon>Crocinitomicaceae</taxon>
        <taxon>Brumimicrobium</taxon>
    </lineage>
</organism>
<protein>
    <submittedName>
        <fullName evidence="6">Diacylglycerol kinase</fullName>
    </submittedName>
</protein>
<feature type="domain" description="DAGKc" evidence="5">
    <location>
        <begin position="2"/>
        <end position="131"/>
    </location>
</feature>
<dbReference type="PANTHER" id="PTHR12358:SF106">
    <property type="entry name" value="LIPID KINASE YEGS"/>
    <property type="match status" value="1"/>
</dbReference>
<keyword evidence="2" id="KW-0547">Nucleotide-binding</keyword>
<dbReference type="SMART" id="SM00046">
    <property type="entry name" value="DAGKc"/>
    <property type="match status" value="1"/>
</dbReference>
<reference evidence="6 7" key="1">
    <citation type="submission" date="2017-12" db="EMBL/GenBank/DDBJ databases">
        <title>The draft genome sequence of Brumimicrobium saltpan LHR20.</title>
        <authorList>
            <person name="Do Z.-J."/>
            <person name="Luo H.-R."/>
        </authorList>
    </citation>
    <scope>NUCLEOTIDE SEQUENCE [LARGE SCALE GENOMIC DNA]</scope>
    <source>
        <strain evidence="6 7">LHR20</strain>
    </source>
</reference>
<evidence type="ECO:0000256" key="2">
    <source>
        <dbReference type="ARBA" id="ARBA00022741"/>
    </source>
</evidence>
<name>A0A2I0R466_9FLAO</name>
<dbReference type="InterPro" id="IPR017438">
    <property type="entry name" value="ATP-NAD_kinase_N"/>
</dbReference>
<keyword evidence="7" id="KW-1185">Reference proteome</keyword>
<evidence type="ECO:0000313" key="7">
    <source>
        <dbReference type="Proteomes" id="UP000236654"/>
    </source>
</evidence>
<dbReference type="GO" id="GO:0005886">
    <property type="term" value="C:plasma membrane"/>
    <property type="evidence" value="ECO:0007669"/>
    <property type="project" value="TreeGrafter"/>
</dbReference>
<dbReference type="Gene3D" id="2.60.200.40">
    <property type="match status" value="1"/>
</dbReference>
<dbReference type="InterPro" id="IPR001206">
    <property type="entry name" value="Diacylglycerol_kinase_cat_dom"/>
</dbReference>
<accession>A0A2I0R466</accession>
<dbReference type="GO" id="GO:0005524">
    <property type="term" value="F:ATP binding"/>
    <property type="evidence" value="ECO:0007669"/>
    <property type="project" value="UniProtKB-KW"/>
</dbReference>
<dbReference type="Pfam" id="PF00781">
    <property type="entry name" value="DAGK_cat"/>
    <property type="match status" value="1"/>
</dbReference>
<gene>
    <name evidence="6" type="ORF">CW751_04780</name>
</gene>
<dbReference type="Pfam" id="PF19279">
    <property type="entry name" value="YegS_C"/>
    <property type="match status" value="1"/>
</dbReference>
<evidence type="ECO:0000256" key="3">
    <source>
        <dbReference type="ARBA" id="ARBA00022777"/>
    </source>
</evidence>
<dbReference type="PANTHER" id="PTHR12358">
    <property type="entry name" value="SPHINGOSINE KINASE"/>
    <property type="match status" value="1"/>
</dbReference>
<evidence type="ECO:0000256" key="4">
    <source>
        <dbReference type="ARBA" id="ARBA00022840"/>
    </source>
</evidence>
<dbReference type="InterPro" id="IPR045540">
    <property type="entry name" value="YegS/DAGK_C"/>
</dbReference>
<dbReference type="InterPro" id="IPR016064">
    <property type="entry name" value="NAD/diacylglycerol_kinase_sf"/>
</dbReference>
<dbReference type="SUPFAM" id="SSF111331">
    <property type="entry name" value="NAD kinase/diacylglycerol kinase-like"/>
    <property type="match status" value="1"/>
</dbReference>
<dbReference type="RefSeq" id="WP_101333855.1">
    <property type="nucleotide sequence ID" value="NZ_PJNI01000003.1"/>
</dbReference>
<comment type="caution">
    <text evidence="6">The sequence shown here is derived from an EMBL/GenBank/DDBJ whole genome shotgun (WGS) entry which is preliminary data.</text>
</comment>
<dbReference type="OrthoDB" id="9786026at2"/>
<dbReference type="EMBL" id="PJNI01000003">
    <property type="protein sequence ID" value="PKR81374.1"/>
    <property type="molecule type" value="Genomic_DNA"/>
</dbReference>
<evidence type="ECO:0000256" key="1">
    <source>
        <dbReference type="ARBA" id="ARBA00022679"/>
    </source>
</evidence>
<keyword evidence="1" id="KW-0808">Transferase</keyword>
<dbReference type="GO" id="GO:0016301">
    <property type="term" value="F:kinase activity"/>
    <property type="evidence" value="ECO:0007669"/>
    <property type="project" value="UniProtKB-KW"/>
</dbReference>
<keyword evidence="4" id="KW-0067">ATP-binding</keyword>
<evidence type="ECO:0000259" key="5">
    <source>
        <dbReference type="PROSITE" id="PS50146"/>
    </source>
</evidence>
<dbReference type="AlphaFoldDB" id="A0A2I0R466"/>
<dbReference type="InterPro" id="IPR050187">
    <property type="entry name" value="Lipid_Phosphate_FormReg"/>
</dbReference>
<sequence>MKKIEHILFVVNPIAGDNDKTELIHLVEKSLEERKIKLTIYKTTGVNDQEQIQQKVKENDFDCIFVAGGDGTIKIVAEGVLNEDVPLALFPSGSANGFALNFDIPETPQEQLEVALNGKVEHIDVLKINDHISLHLADFGVNADLIKNYDKSQLRGKMGYLMQSIPTLMKSEHPYTFKIVSEETSKTVEASVLSIANCQKYGTGACINPQGKTNDGQFEIIAFKNLNLIEIIKTFTDQIDLNPDFAEVLSVKSAEVFCEHAVSFQIDGEYLGKLKNVKVKLLNQAIPLMVPTFYSS</sequence>
<proteinExistence type="predicted"/>
<dbReference type="Proteomes" id="UP000236654">
    <property type="component" value="Unassembled WGS sequence"/>
</dbReference>
<dbReference type="PROSITE" id="PS50146">
    <property type="entry name" value="DAGK"/>
    <property type="match status" value="1"/>
</dbReference>
<evidence type="ECO:0000313" key="6">
    <source>
        <dbReference type="EMBL" id="PKR81374.1"/>
    </source>
</evidence>
<keyword evidence="3 6" id="KW-0418">Kinase</keyword>